<dbReference type="InterPro" id="IPR036661">
    <property type="entry name" value="Luciferase-like_sf"/>
</dbReference>
<dbReference type="Pfam" id="PF00296">
    <property type="entry name" value="Bac_luciferase"/>
    <property type="match status" value="1"/>
</dbReference>
<feature type="domain" description="Luciferase-like" evidence="5">
    <location>
        <begin position="12"/>
        <end position="245"/>
    </location>
</feature>
<keyword evidence="3" id="KW-0560">Oxidoreductase</keyword>
<dbReference type="PANTHER" id="PTHR42847">
    <property type="entry name" value="ALKANESULFONATE MONOOXYGENASE"/>
    <property type="match status" value="1"/>
</dbReference>
<accession>A0A381Y2E1</accession>
<name>A0A381Y2E1_9ZZZZ</name>
<dbReference type="GO" id="GO:0046306">
    <property type="term" value="P:alkanesulfonate catabolic process"/>
    <property type="evidence" value="ECO:0007669"/>
    <property type="project" value="TreeGrafter"/>
</dbReference>
<keyword evidence="2" id="KW-0288">FMN</keyword>
<dbReference type="Gene3D" id="3.20.20.30">
    <property type="entry name" value="Luciferase-like domain"/>
    <property type="match status" value="1"/>
</dbReference>
<dbReference type="EMBL" id="UINC01017209">
    <property type="protein sequence ID" value="SVA71030.1"/>
    <property type="molecule type" value="Genomic_DNA"/>
</dbReference>
<sequence>MEVGVIFPQTEIEPDPAAIKDFAQAAEELGYSYIFIADHVLGADPRRHEFPNSEYFPALQTYNHKSVIHESLTLMGYLSSITRTIGLVSGILILPQRQTVLVAKQTAEIDVLSGGRLRLGIGVGWNSVEYQALGEDFHTRGERISEQITVLRELWTKEVVDFHGRWHNINHAGLNPLPVQRPIPVWLGAGSPESPTPSDRILKRIARLADGWCPNFKPDAGGRATIDRVNAFAKEYGRDQASIGVDGRLRTSDGSPEDWMDEAVAWKKLGARYLSIENRWRGLKTASEHIAAMQRFKATIGFDI</sequence>
<evidence type="ECO:0000313" key="6">
    <source>
        <dbReference type="EMBL" id="SVA71030.1"/>
    </source>
</evidence>
<evidence type="ECO:0000256" key="2">
    <source>
        <dbReference type="ARBA" id="ARBA00022643"/>
    </source>
</evidence>
<evidence type="ECO:0000259" key="5">
    <source>
        <dbReference type="Pfam" id="PF00296"/>
    </source>
</evidence>
<dbReference type="NCBIfam" id="TIGR03619">
    <property type="entry name" value="F420_Rv2161c"/>
    <property type="match status" value="1"/>
</dbReference>
<organism evidence="6">
    <name type="scientific">marine metagenome</name>
    <dbReference type="NCBI Taxonomy" id="408172"/>
    <lineage>
        <taxon>unclassified sequences</taxon>
        <taxon>metagenomes</taxon>
        <taxon>ecological metagenomes</taxon>
    </lineage>
</organism>
<evidence type="ECO:0000256" key="1">
    <source>
        <dbReference type="ARBA" id="ARBA00022630"/>
    </source>
</evidence>
<reference evidence="6" key="1">
    <citation type="submission" date="2018-05" db="EMBL/GenBank/DDBJ databases">
        <authorList>
            <person name="Lanie J.A."/>
            <person name="Ng W.-L."/>
            <person name="Kazmierczak K.M."/>
            <person name="Andrzejewski T.M."/>
            <person name="Davidsen T.M."/>
            <person name="Wayne K.J."/>
            <person name="Tettelin H."/>
            <person name="Glass J.I."/>
            <person name="Rusch D."/>
            <person name="Podicherti R."/>
            <person name="Tsui H.-C.T."/>
            <person name="Winkler M.E."/>
        </authorList>
    </citation>
    <scope>NUCLEOTIDE SEQUENCE</scope>
</reference>
<keyword evidence="4" id="KW-0503">Monooxygenase</keyword>
<dbReference type="InterPro" id="IPR050172">
    <property type="entry name" value="SsuD_RutA_monooxygenase"/>
</dbReference>
<dbReference type="PANTHER" id="PTHR42847:SF4">
    <property type="entry name" value="ALKANESULFONATE MONOOXYGENASE-RELATED"/>
    <property type="match status" value="1"/>
</dbReference>
<evidence type="ECO:0000256" key="3">
    <source>
        <dbReference type="ARBA" id="ARBA00023002"/>
    </source>
</evidence>
<dbReference type="GO" id="GO:0008726">
    <property type="term" value="F:alkanesulfonate monooxygenase activity"/>
    <property type="evidence" value="ECO:0007669"/>
    <property type="project" value="TreeGrafter"/>
</dbReference>
<evidence type="ECO:0000256" key="4">
    <source>
        <dbReference type="ARBA" id="ARBA00023033"/>
    </source>
</evidence>
<proteinExistence type="predicted"/>
<gene>
    <name evidence="6" type="ORF">METZ01_LOCUS123884</name>
</gene>
<dbReference type="InterPro" id="IPR011251">
    <property type="entry name" value="Luciferase-like_dom"/>
</dbReference>
<keyword evidence="1" id="KW-0285">Flavoprotein</keyword>
<dbReference type="InterPro" id="IPR019921">
    <property type="entry name" value="Lucif-like_OxRdtase_Rv2161c"/>
</dbReference>
<protein>
    <recommendedName>
        <fullName evidence="5">Luciferase-like domain-containing protein</fullName>
    </recommendedName>
</protein>
<dbReference type="AlphaFoldDB" id="A0A381Y2E1"/>
<dbReference type="SUPFAM" id="SSF51679">
    <property type="entry name" value="Bacterial luciferase-like"/>
    <property type="match status" value="1"/>
</dbReference>